<reference evidence="2 3" key="1">
    <citation type="submission" date="2024-11" db="EMBL/GenBank/DDBJ databases">
        <title>Chromosome-level genome assembly of Eucalyptus globulus Labill. provides insights into its genome evolution.</title>
        <authorList>
            <person name="Li X."/>
        </authorList>
    </citation>
    <scope>NUCLEOTIDE SEQUENCE [LARGE SCALE GENOMIC DNA]</scope>
    <source>
        <strain evidence="2">CL2024</strain>
        <tissue evidence="2">Fresh tender leaves</tissue>
    </source>
</reference>
<dbReference type="PANTHER" id="PTHR12111">
    <property type="entry name" value="SPLICING FACTOR YJU2"/>
    <property type="match status" value="1"/>
</dbReference>
<feature type="region of interest" description="Disordered" evidence="1">
    <location>
        <begin position="11"/>
        <end position="31"/>
    </location>
</feature>
<feature type="non-terminal residue" evidence="2">
    <location>
        <position position="171"/>
    </location>
</feature>
<dbReference type="Pfam" id="PF04502">
    <property type="entry name" value="Saf4_Yju2"/>
    <property type="match status" value="1"/>
</dbReference>
<comment type="caution">
    <text evidence="2">The sequence shown here is derived from an EMBL/GenBank/DDBJ whole genome shotgun (WGS) entry which is preliminary data.</text>
</comment>
<dbReference type="Proteomes" id="UP001634007">
    <property type="component" value="Unassembled WGS sequence"/>
</dbReference>
<evidence type="ECO:0000313" key="3">
    <source>
        <dbReference type="Proteomes" id="UP001634007"/>
    </source>
</evidence>
<dbReference type="InterPro" id="IPR007590">
    <property type="entry name" value="Saf4/Yju2"/>
</dbReference>
<evidence type="ECO:0000313" key="2">
    <source>
        <dbReference type="EMBL" id="KAL3754842.1"/>
    </source>
</evidence>
<organism evidence="2 3">
    <name type="scientific">Eucalyptus globulus</name>
    <name type="common">Tasmanian blue gum</name>
    <dbReference type="NCBI Taxonomy" id="34317"/>
    <lineage>
        <taxon>Eukaryota</taxon>
        <taxon>Viridiplantae</taxon>
        <taxon>Streptophyta</taxon>
        <taxon>Embryophyta</taxon>
        <taxon>Tracheophyta</taxon>
        <taxon>Spermatophyta</taxon>
        <taxon>Magnoliopsida</taxon>
        <taxon>eudicotyledons</taxon>
        <taxon>Gunneridae</taxon>
        <taxon>Pentapetalae</taxon>
        <taxon>rosids</taxon>
        <taxon>malvids</taxon>
        <taxon>Myrtales</taxon>
        <taxon>Myrtaceae</taxon>
        <taxon>Myrtoideae</taxon>
        <taxon>Eucalypteae</taxon>
        <taxon>Eucalyptus</taxon>
    </lineage>
</organism>
<proteinExistence type="predicted"/>
<dbReference type="EMBL" id="JBJKBG010000001">
    <property type="protein sequence ID" value="KAL3754842.1"/>
    <property type="molecule type" value="Genomic_DNA"/>
</dbReference>
<dbReference type="PANTHER" id="PTHR12111:SF1">
    <property type="entry name" value="SPLICING FACTOR YJU2"/>
    <property type="match status" value="1"/>
</dbReference>
<accession>A0ABD3LTX7</accession>
<dbReference type="AlphaFoldDB" id="A0ABD3LTX7"/>
<protein>
    <submittedName>
        <fullName evidence="2">Uncharacterized protein</fullName>
    </submittedName>
</protein>
<sequence>MGERKVLKKYHRPGFDPSELPSFGRPKSGQIEGTKFNSRKEVIISKTYLGILIFRFYFKCTNCSAELTIKTDSQNSVYIVEFGVMRNFEPRRKQDEVMENEKRRREAKEMGDAMKCLENKTHDFNGFLQGTSAPKENKLEEEDEVLLKSIVLHTSKDFARRIEHEDFMDEE</sequence>
<name>A0ABD3LTX7_EUCGL</name>
<keyword evidence="3" id="KW-1185">Reference proteome</keyword>
<gene>
    <name evidence="2" type="ORF">ACJRO7_002008</name>
</gene>
<evidence type="ECO:0000256" key="1">
    <source>
        <dbReference type="SAM" id="MobiDB-lite"/>
    </source>
</evidence>